<dbReference type="InterPro" id="IPR013196">
    <property type="entry name" value="HTH_11"/>
</dbReference>
<dbReference type="Proteomes" id="UP000535511">
    <property type="component" value="Unassembled WGS sequence"/>
</dbReference>
<organism evidence="4 5">
    <name type="scientific">Nocardioides panaciterrulae</name>
    <dbReference type="NCBI Taxonomy" id="661492"/>
    <lineage>
        <taxon>Bacteria</taxon>
        <taxon>Bacillati</taxon>
        <taxon>Actinomycetota</taxon>
        <taxon>Actinomycetes</taxon>
        <taxon>Propionibacteriales</taxon>
        <taxon>Nocardioidaceae</taxon>
        <taxon>Nocardioides</taxon>
    </lineage>
</organism>
<dbReference type="Pfam" id="PF13280">
    <property type="entry name" value="WYL"/>
    <property type="match status" value="1"/>
</dbReference>
<proteinExistence type="predicted"/>
<dbReference type="PIRSF" id="PIRSF016838">
    <property type="entry name" value="PafC"/>
    <property type="match status" value="1"/>
</dbReference>
<evidence type="ECO:0000259" key="1">
    <source>
        <dbReference type="Pfam" id="PF08279"/>
    </source>
</evidence>
<keyword evidence="4" id="KW-0238">DNA-binding</keyword>
<dbReference type="SUPFAM" id="SSF46785">
    <property type="entry name" value="Winged helix' DNA-binding domain"/>
    <property type="match status" value="1"/>
</dbReference>
<reference evidence="4 5" key="1">
    <citation type="submission" date="2020-07" db="EMBL/GenBank/DDBJ databases">
        <title>Sequencing the genomes of 1000 actinobacteria strains.</title>
        <authorList>
            <person name="Klenk H.-P."/>
        </authorList>
    </citation>
    <scope>NUCLEOTIDE SEQUENCE [LARGE SCALE GENOMIC DNA]</scope>
    <source>
        <strain evidence="4 5">DSM 21350</strain>
    </source>
</reference>
<dbReference type="GO" id="GO:0003677">
    <property type="term" value="F:DNA binding"/>
    <property type="evidence" value="ECO:0007669"/>
    <property type="project" value="UniProtKB-KW"/>
</dbReference>
<dbReference type="EMBL" id="JACCBG010000001">
    <property type="protein sequence ID" value="NYD40188.1"/>
    <property type="molecule type" value="Genomic_DNA"/>
</dbReference>
<dbReference type="InterPro" id="IPR036388">
    <property type="entry name" value="WH-like_DNA-bd_sf"/>
</dbReference>
<evidence type="ECO:0000313" key="5">
    <source>
        <dbReference type="Proteomes" id="UP000535511"/>
    </source>
</evidence>
<dbReference type="Gene3D" id="1.10.10.10">
    <property type="entry name" value="Winged helix-like DNA-binding domain superfamily/Winged helix DNA-binding domain"/>
    <property type="match status" value="1"/>
</dbReference>
<feature type="domain" description="WCX" evidence="3">
    <location>
        <begin position="236"/>
        <end position="312"/>
    </location>
</feature>
<dbReference type="RefSeq" id="WP_179662112.1">
    <property type="nucleotide sequence ID" value="NZ_JACCBG010000001.1"/>
</dbReference>
<dbReference type="InterPro" id="IPR028349">
    <property type="entry name" value="PafC-like"/>
</dbReference>
<dbReference type="InterPro" id="IPR051534">
    <property type="entry name" value="CBASS_pafABC_assoc_protein"/>
</dbReference>
<dbReference type="Pfam" id="PF08279">
    <property type="entry name" value="HTH_11"/>
    <property type="match status" value="1"/>
</dbReference>
<dbReference type="Pfam" id="PF25583">
    <property type="entry name" value="WCX"/>
    <property type="match status" value="1"/>
</dbReference>
<feature type="domain" description="Helix-turn-helix type 11" evidence="1">
    <location>
        <begin position="13"/>
        <end position="64"/>
    </location>
</feature>
<gene>
    <name evidence="4" type="ORF">BJZ21_000271</name>
</gene>
<dbReference type="PROSITE" id="PS52050">
    <property type="entry name" value="WYL"/>
    <property type="match status" value="1"/>
</dbReference>
<dbReference type="InterPro" id="IPR026881">
    <property type="entry name" value="WYL_dom"/>
</dbReference>
<evidence type="ECO:0000259" key="3">
    <source>
        <dbReference type="Pfam" id="PF25583"/>
    </source>
</evidence>
<keyword evidence="5" id="KW-1185">Reference proteome</keyword>
<dbReference type="InterPro" id="IPR036390">
    <property type="entry name" value="WH_DNA-bd_sf"/>
</dbReference>
<evidence type="ECO:0000313" key="4">
    <source>
        <dbReference type="EMBL" id="NYD40188.1"/>
    </source>
</evidence>
<name>A0A7Y9E2V6_9ACTN</name>
<dbReference type="PANTHER" id="PTHR34580:SF3">
    <property type="entry name" value="PROTEIN PAFB"/>
    <property type="match status" value="1"/>
</dbReference>
<sequence>MDEANPTARALVCLELLQGSPGITAERLGRRLGVSDRAARRYVAVLRAAGVPVESERGRYGGYRLGRGHRVPPLMFTTTEALALVMAVLEGDHAAGDPATPVGSALAKIVRALPAPVAGPADALRTLRAGRRAHESTSPDPATTVRLAEECAAARRLRVGYRTGSGREVALEVDPWAVVTRHGRWYLLCWSHDSGEQRVLRVDRVLTLDALDATFAPPEGLDALRVVEDHLADGWTHRVEVVVDAAAEDVRCWVPRSLGRVEPLDAGRSRLVGSTDDPEWYAHQLGALRTSFRILGPPEVQRAAARIGRNLARAAGPPAGTGD</sequence>
<dbReference type="PANTHER" id="PTHR34580">
    <property type="match status" value="1"/>
</dbReference>
<dbReference type="AlphaFoldDB" id="A0A7Y9E2V6"/>
<feature type="domain" description="WYL" evidence="2">
    <location>
        <begin position="147"/>
        <end position="208"/>
    </location>
</feature>
<protein>
    <submittedName>
        <fullName evidence="4">Putative DNA-binding transcriptional regulator YafY</fullName>
    </submittedName>
</protein>
<dbReference type="InterPro" id="IPR057727">
    <property type="entry name" value="WCX_dom"/>
</dbReference>
<comment type="caution">
    <text evidence="4">The sequence shown here is derived from an EMBL/GenBank/DDBJ whole genome shotgun (WGS) entry which is preliminary data.</text>
</comment>
<evidence type="ECO:0000259" key="2">
    <source>
        <dbReference type="Pfam" id="PF13280"/>
    </source>
</evidence>
<accession>A0A7Y9E2V6</accession>